<dbReference type="Proteomes" id="UP000007802">
    <property type="component" value="Unassembled WGS sequence"/>
</dbReference>
<feature type="non-terminal residue" evidence="1">
    <location>
        <position position="1"/>
    </location>
</feature>
<protein>
    <submittedName>
        <fullName evidence="1">Uncharacterized protein</fullName>
    </submittedName>
</protein>
<accession>A0A0J9EUN0</accession>
<evidence type="ECO:0000313" key="1">
    <source>
        <dbReference type="EMBL" id="KMW68905.1"/>
    </source>
</evidence>
<dbReference type="EMBL" id="GG749529">
    <property type="protein sequence ID" value="KMW68905.1"/>
    <property type="molecule type" value="Genomic_DNA"/>
</dbReference>
<name>A0A0J9EUN0_AJEDA</name>
<dbReference type="AlphaFoldDB" id="A0A0J9EUN0"/>
<organism evidence="1">
    <name type="scientific">Ajellomyces dermatitidis (strain ATCC 18188 / CBS 674.68)</name>
    <name type="common">Blastomyces dermatitidis</name>
    <dbReference type="NCBI Taxonomy" id="653446"/>
    <lineage>
        <taxon>Eukaryota</taxon>
        <taxon>Fungi</taxon>
        <taxon>Dikarya</taxon>
        <taxon>Ascomycota</taxon>
        <taxon>Pezizomycotina</taxon>
        <taxon>Eurotiomycetes</taxon>
        <taxon>Eurotiomycetidae</taxon>
        <taxon>Onygenales</taxon>
        <taxon>Ajellomycetaceae</taxon>
        <taxon>Blastomyces</taxon>
    </lineage>
</organism>
<feature type="non-terminal residue" evidence="1">
    <location>
        <position position="62"/>
    </location>
</feature>
<gene>
    <name evidence="1" type="ORF">BDDG_13116</name>
</gene>
<proteinExistence type="predicted"/>
<sequence length="62" mass="7165">RRLICSDQLLSQIHDICIVLIIWILRVSGNSSLIDNEIAEMHCSVRIIDRESRHIHICLVSD</sequence>
<reference evidence="1" key="1">
    <citation type="submission" date="2010-03" db="EMBL/GenBank/DDBJ databases">
        <title>Annotation of Blastomyces dermatitidis strain ATCC 18188.</title>
        <authorList>
            <consortium name="The Broad Institute Genome Sequencing Platform"/>
            <consortium name="Broad Institute Genome Sequencing Center for Infectious Disease."/>
            <person name="Cuomo C."/>
            <person name="Klein B."/>
            <person name="Sullivan T."/>
            <person name="Heitman J."/>
            <person name="Young S."/>
            <person name="Zeng Q."/>
            <person name="Gargeya S."/>
            <person name="Alvarado L."/>
            <person name="Berlin A.M."/>
            <person name="Chapman S.B."/>
            <person name="Chen Z."/>
            <person name="Freedman E."/>
            <person name="Gellesch M."/>
            <person name="Goldberg J."/>
            <person name="Griggs A."/>
            <person name="Gujja S."/>
            <person name="Heilman E."/>
            <person name="Heiman D."/>
            <person name="Howarth C."/>
            <person name="Mehta T."/>
            <person name="Neiman D."/>
            <person name="Pearson M."/>
            <person name="Roberts A."/>
            <person name="Saif S."/>
            <person name="Shea T."/>
            <person name="Shenoy N."/>
            <person name="Sisk P."/>
            <person name="Stolte C."/>
            <person name="Sykes S."/>
            <person name="White J."/>
            <person name="Yandava C."/>
            <person name="Haas B."/>
            <person name="Nusbaum C."/>
            <person name="Birren B."/>
        </authorList>
    </citation>
    <scope>NUCLEOTIDE SEQUENCE</scope>
    <source>
        <strain evidence="1">ATCC 18188</strain>
    </source>
</reference>